<protein>
    <recommendedName>
        <fullName evidence="1">Lipid II flippase Amj</fullName>
    </recommendedName>
</protein>
<reference evidence="2" key="1">
    <citation type="submission" date="2022-06" db="EMBL/GenBank/DDBJ databases">
        <title>Genome sequencing of Brevibacillus sp. BB3-R1.</title>
        <authorList>
            <person name="Heo J."/>
            <person name="Lee D."/>
            <person name="Won M."/>
            <person name="Han B.-H."/>
            <person name="Hong S.-B."/>
            <person name="Kwon S.-W."/>
        </authorList>
    </citation>
    <scope>NUCLEOTIDE SEQUENCE</scope>
    <source>
        <strain evidence="2">BB3-R1</strain>
    </source>
</reference>
<keyword evidence="1" id="KW-0472">Membrane</keyword>
<keyword evidence="1" id="KW-0813">Transport</keyword>
<feature type="transmembrane region" description="Helical" evidence="1">
    <location>
        <begin position="227"/>
        <end position="249"/>
    </location>
</feature>
<keyword evidence="1" id="KW-1133">Transmembrane helix</keyword>
<accession>A0ABY4WFC9</accession>
<proteinExistence type="inferred from homology"/>
<evidence type="ECO:0000256" key="1">
    <source>
        <dbReference type="HAMAP-Rule" id="MF_02077"/>
    </source>
</evidence>
<feature type="transmembrane region" description="Helical" evidence="1">
    <location>
        <begin position="182"/>
        <end position="206"/>
    </location>
</feature>
<keyword evidence="3" id="KW-1185">Reference proteome</keyword>
<dbReference type="InterPro" id="IPR021260">
    <property type="entry name" value="Amj"/>
</dbReference>
<evidence type="ECO:0000313" key="3">
    <source>
        <dbReference type="Proteomes" id="UP001056500"/>
    </source>
</evidence>
<keyword evidence="1" id="KW-0573">Peptidoglycan synthesis</keyword>
<comment type="subcellular location">
    <subcellularLocation>
        <location evidence="1">Cell membrane</location>
        <topology evidence="1">Multi-pass membrane protein</topology>
    </subcellularLocation>
</comment>
<evidence type="ECO:0000313" key="2">
    <source>
        <dbReference type="EMBL" id="USG65444.1"/>
    </source>
</evidence>
<dbReference type="Proteomes" id="UP001056500">
    <property type="component" value="Chromosome"/>
</dbReference>
<gene>
    <name evidence="1" type="primary">amj</name>
    <name evidence="2" type="ORF">NDK47_25620</name>
</gene>
<keyword evidence="1" id="KW-0812">Transmembrane</keyword>
<keyword evidence="1" id="KW-1003">Cell membrane</keyword>
<comment type="caution">
    <text evidence="1">Lacks conserved residue(s) required for the propagation of feature annotation.</text>
</comment>
<comment type="function">
    <text evidence="1">Involved in peptidoglycan biosynthesis. Transports lipid-linked peptidoglycan precursors from the inner to the outer leaflet of the cytoplasmic membrane.</text>
</comment>
<name>A0ABY4WFC9_9BACL</name>
<keyword evidence="1" id="KW-0133">Cell shape</keyword>
<dbReference type="RefSeq" id="WP_251872526.1">
    <property type="nucleotide sequence ID" value="NZ_CP098755.1"/>
</dbReference>
<organism evidence="2 3">
    <name type="scientific">Brevibacillus ruminantium</name>
    <dbReference type="NCBI Taxonomy" id="2950604"/>
    <lineage>
        <taxon>Bacteria</taxon>
        <taxon>Bacillati</taxon>
        <taxon>Bacillota</taxon>
        <taxon>Bacilli</taxon>
        <taxon>Bacillales</taxon>
        <taxon>Paenibacillaceae</taxon>
        <taxon>Brevibacillus</taxon>
    </lineage>
</organism>
<keyword evidence="1" id="KW-0961">Cell wall biogenesis/degradation</keyword>
<feature type="transmembrane region" description="Helical" evidence="1">
    <location>
        <begin position="79"/>
        <end position="99"/>
    </location>
</feature>
<dbReference type="Pfam" id="PF10997">
    <property type="entry name" value="Amj"/>
    <property type="match status" value="1"/>
</dbReference>
<feature type="transmembrane region" description="Helical" evidence="1">
    <location>
        <begin position="155"/>
        <end position="176"/>
    </location>
</feature>
<comment type="pathway">
    <text evidence="1">Cell wall biogenesis; peptidoglycan biosynthesis.</text>
</comment>
<comment type="similarity">
    <text evidence="1">Belongs to the Amj family.</text>
</comment>
<dbReference type="EMBL" id="CP098755">
    <property type="protein sequence ID" value="USG65444.1"/>
    <property type="molecule type" value="Genomic_DNA"/>
</dbReference>
<dbReference type="HAMAP" id="MF_02077">
    <property type="entry name" value="Amj_flippase"/>
    <property type="match status" value="1"/>
</dbReference>
<sequence>MNMVLIICLFTFVIHTAETLSYALRYAGVQTGRLAVALSLTGMIVLVSRTSNMIQGPFTGGLIDRAAAQHFDVLPSLHLIIGAASLGTLAAILLFPTLVQLSKRLIAHLELTGSVPQMLKSTVSIHRLRQVKHHIRPPRLPNLARFRIKGIPYRLLFLNCIVTGIYTIGVLSSQYASLLEPAFKATVMSASGLINGVATILLTIFIDPQVGLLTDKAMQNQSEMGQVRDIYIGLMISRFFGTLLAQLLLSPAAHWVAWVAPFFQTWS</sequence>